<dbReference type="GO" id="GO:0005990">
    <property type="term" value="P:lactose catabolic process"/>
    <property type="evidence" value="ECO:0007669"/>
    <property type="project" value="TreeGrafter"/>
</dbReference>
<evidence type="ECO:0000313" key="6">
    <source>
        <dbReference type="EMBL" id="EJX01655.1"/>
    </source>
</evidence>
<dbReference type="InterPro" id="IPR013783">
    <property type="entry name" value="Ig-like_fold"/>
</dbReference>
<dbReference type="SUPFAM" id="SSF49303">
    <property type="entry name" value="beta-Galactosidase/glucuronidase domain"/>
    <property type="match status" value="1"/>
</dbReference>
<protein>
    <recommendedName>
        <fullName evidence="2">beta-galactosidase</fullName>
        <ecNumber evidence="2">3.2.1.23</ecNumber>
    </recommendedName>
</protein>
<proteinExistence type="predicted"/>
<feature type="domain" description="Beta galactosidase small chain/" evidence="5">
    <location>
        <begin position="180"/>
        <end position="455"/>
    </location>
</feature>
<dbReference type="Pfam" id="PF02929">
    <property type="entry name" value="Bgal_small_N"/>
    <property type="match status" value="1"/>
</dbReference>
<evidence type="ECO:0000256" key="2">
    <source>
        <dbReference type="ARBA" id="ARBA00012756"/>
    </source>
</evidence>
<dbReference type="InterPro" id="IPR014718">
    <property type="entry name" value="GH-type_carb-bd"/>
</dbReference>
<gene>
    <name evidence="6" type="ORF">EVA_10243</name>
</gene>
<sequence>MDIYGYGGDFNKYDGSDNNFCDNGLISPDRVPNPHAYEVAYFYQNIWTTPANLQKGEITVYNENFFRDLSAYYLKWKVLANGEVVQSGFVNDLKVAPQQKANIQLPIDLKGICPCKEVLLNVSYKLKAGETLLAPGTTVAYDQLTLRDYQAPDMKLANSNTTNVAVKMPTVQVNDTSYLIVNGENFTIEFNKQNGYLCRYEVKGMQLMEEGSMLTPNFWRAPTDNDYGAGLQKKYAVWKNPQLKLTSLQQAIENEQAVVRAAYEMKATGAKLYLTYTINNKGAVKVNQKMVADKNQKVSDMFRFGMQMQLPKTFDEVEFYGRGPVENYADRNHGALVGKYRQTVAEQFYAYIRPQENGTKTDIRWWKLLNRGGNGLQFVAEAPFSASALNYTIESLDDGEEKDQRHSQEVAPVDFTNFCIDKAQTGLACVNSWGAIPLKQYRLPYQDYDFTFIMTPIYHEMK</sequence>
<dbReference type="InterPro" id="IPR036156">
    <property type="entry name" value="Beta-gal/glucu_dom_sf"/>
</dbReference>
<accession>J9GNZ5</accession>
<dbReference type="SMART" id="SM01038">
    <property type="entry name" value="Bgal_small_N"/>
    <property type="match status" value="1"/>
</dbReference>
<dbReference type="Gene3D" id="2.60.40.10">
    <property type="entry name" value="Immunoglobulins"/>
    <property type="match status" value="1"/>
</dbReference>
<evidence type="ECO:0000259" key="5">
    <source>
        <dbReference type="SMART" id="SM01038"/>
    </source>
</evidence>
<dbReference type="Pfam" id="PF16353">
    <property type="entry name" value="LacZ_4"/>
    <property type="match status" value="1"/>
</dbReference>
<dbReference type="PANTHER" id="PTHR46323:SF2">
    <property type="entry name" value="BETA-GALACTOSIDASE"/>
    <property type="match status" value="1"/>
</dbReference>
<organism evidence="6">
    <name type="scientific">gut metagenome</name>
    <dbReference type="NCBI Taxonomy" id="749906"/>
    <lineage>
        <taxon>unclassified sequences</taxon>
        <taxon>metagenomes</taxon>
        <taxon>organismal metagenomes</taxon>
    </lineage>
</organism>
<dbReference type="GO" id="GO:0009341">
    <property type="term" value="C:beta-galactosidase complex"/>
    <property type="evidence" value="ECO:0007669"/>
    <property type="project" value="InterPro"/>
</dbReference>
<name>J9GNZ5_9ZZZZ</name>
<reference evidence="6" key="1">
    <citation type="journal article" date="2012" name="PLoS ONE">
        <title>Gene sets for utilization of primary and secondary nutrition supplies in the distal gut of endangered iberian lynx.</title>
        <authorList>
            <person name="Alcaide M."/>
            <person name="Messina E."/>
            <person name="Richter M."/>
            <person name="Bargiela R."/>
            <person name="Peplies J."/>
            <person name="Huws S.A."/>
            <person name="Newbold C.J."/>
            <person name="Golyshin P.N."/>
            <person name="Simon M.A."/>
            <person name="Lopez G."/>
            <person name="Yakimov M.M."/>
            <person name="Ferrer M."/>
        </authorList>
    </citation>
    <scope>NUCLEOTIDE SEQUENCE</scope>
</reference>
<dbReference type="EC" id="3.2.1.23" evidence="2"/>
<dbReference type="PANTHER" id="PTHR46323">
    <property type="entry name" value="BETA-GALACTOSIDASE"/>
    <property type="match status" value="1"/>
</dbReference>
<evidence type="ECO:0000256" key="1">
    <source>
        <dbReference type="ARBA" id="ARBA00001412"/>
    </source>
</evidence>
<dbReference type="Gene3D" id="3.20.20.80">
    <property type="entry name" value="Glycosidases"/>
    <property type="match status" value="1"/>
</dbReference>
<dbReference type="GO" id="GO:0004565">
    <property type="term" value="F:beta-galactosidase activity"/>
    <property type="evidence" value="ECO:0007669"/>
    <property type="project" value="UniProtKB-EC"/>
</dbReference>
<dbReference type="SUPFAM" id="SSF74650">
    <property type="entry name" value="Galactose mutarotase-like"/>
    <property type="match status" value="1"/>
</dbReference>
<evidence type="ECO:0000256" key="4">
    <source>
        <dbReference type="ARBA" id="ARBA00023295"/>
    </source>
</evidence>
<dbReference type="Gene3D" id="2.70.98.10">
    <property type="match status" value="1"/>
</dbReference>
<comment type="catalytic activity">
    <reaction evidence="1">
        <text>Hydrolysis of terminal non-reducing beta-D-galactose residues in beta-D-galactosides.</text>
        <dbReference type="EC" id="3.2.1.23"/>
    </reaction>
</comment>
<keyword evidence="3 6" id="KW-0378">Hydrolase</keyword>
<dbReference type="GO" id="GO:0030246">
    <property type="term" value="F:carbohydrate binding"/>
    <property type="evidence" value="ECO:0007669"/>
    <property type="project" value="InterPro"/>
</dbReference>
<dbReference type="InterPro" id="IPR032312">
    <property type="entry name" value="LacZ_4"/>
</dbReference>
<dbReference type="InterPro" id="IPR050347">
    <property type="entry name" value="Bact_Beta-galactosidase"/>
</dbReference>
<dbReference type="InterPro" id="IPR004199">
    <property type="entry name" value="B-gal_small/dom_5"/>
</dbReference>
<comment type="caution">
    <text evidence="6">The sequence shown here is derived from an EMBL/GenBank/DDBJ whole genome shotgun (WGS) entry which is preliminary data.</text>
</comment>
<dbReference type="InterPro" id="IPR011013">
    <property type="entry name" value="Gal_mutarotase_sf_dom"/>
</dbReference>
<dbReference type="AlphaFoldDB" id="J9GNZ5"/>
<evidence type="ECO:0000256" key="3">
    <source>
        <dbReference type="ARBA" id="ARBA00022801"/>
    </source>
</evidence>
<keyword evidence="4" id="KW-0326">Glycosidase</keyword>
<dbReference type="EMBL" id="AMCI01002875">
    <property type="protein sequence ID" value="EJX01655.1"/>
    <property type="molecule type" value="Genomic_DNA"/>
</dbReference>